<evidence type="ECO:0000313" key="2">
    <source>
        <dbReference type="EMBL" id="GAA3949616.1"/>
    </source>
</evidence>
<evidence type="ECO:0000313" key="3">
    <source>
        <dbReference type="Proteomes" id="UP001501591"/>
    </source>
</evidence>
<reference evidence="3" key="1">
    <citation type="journal article" date="2019" name="Int. J. Syst. Evol. Microbiol.">
        <title>The Global Catalogue of Microorganisms (GCM) 10K type strain sequencing project: providing services to taxonomists for standard genome sequencing and annotation.</title>
        <authorList>
            <consortium name="The Broad Institute Genomics Platform"/>
            <consortium name="The Broad Institute Genome Sequencing Center for Infectious Disease"/>
            <person name="Wu L."/>
            <person name="Ma J."/>
        </authorList>
    </citation>
    <scope>NUCLEOTIDE SEQUENCE [LARGE SCALE GENOMIC DNA]</scope>
    <source>
        <strain evidence="3">JCM 17024</strain>
    </source>
</reference>
<protein>
    <submittedName>
        <fullName evidence="2">Uncharacterized protein</fullName>
    </submittedName>
</protein>
<accession>A0ABP7NLG0</accession>
<gene>
    <name evidence="2" type="ORF">GCM10022383_29070</name>
</gene>
<organism evidence="2 3">
    <name type="scientific">Microbacterium soli</name>
    <dbReference type="NCBI Taxonomy" id="446075"/>
    <lineage>
        <taxon>Bacteria</taxon>
        <taxon>Bacillati</taxon>
        <taxon>Actinomycetota</taxon>
        <taxon>Actinomycetes</taxon>
        <taxon>Micrococcales</taxon>
        <taxon>Microbacteriaceae</taxon>
        <taxon>Microbacterium</taxon>
    </lineage>
</organism>
<feature type="region of interest" description="Disordered" evidence="1">
    <location>
        <begin position="18"/>
        <end position="37"/>
    </location>
</feature>
<name>A0ABP7NLG0_9MICO</name>
<dbReference type="EMBL" id="BAABCP010000003">
    <property type="protein sequence ID" value="GAA3949616.1"/>
    <property type="molecule type" value="Genomic_DNA"/>
</dbReference>
<keyword evidence="3" id="KW-1185">Reference proteome</keyword>
<sequence length="115" mass="12504">MNDCTIASPEGAVIAQVSHSDITEHTGTPYDTGARLEPHPWVRDGITGHEYQRPAEADDYGRVDFDDDEGTTIATLHIEGDPLRPEGAFLLKLDVNAPVIIHGPGGEYIGRVRPM</sequence>
<proteinExistence type="predicted"/>
<evidence type="ECO:0000256" key="1">
    <source>
        <dbReference type="SAM" id="MobiDB-lite"/>
    </source>
</evidence>
<comment type="caution">
    <text evidence="2">The sequence shown here is derived from an EMBL/GenBank/DDBJ whole genome shotgun (WGS) entry which is preliminary data.</text>
</comment>
<dbReference type="RefSeq" id="WP_344820459.1">
    <property type="nucleotide sequence ID" value="NZ_BAABCP010000003.1"/>
</dbReference>
<dbReference type="Proteomes" id="UP001501591">
    <property type="component" value="Unassembled WGS sequence"/>
</dbReference>